<evidence type="ECO:0000313" key="1">
    <source>
        <dbReference type="EMBL" id="APG04134.1"/>
    </source>
</evidence>
<evidence type="ECO:0000313" key="2">
    <source>
        <dbReference type="Proteomes" id="UP000182987"/>
    </source>
</evidence>
<dbReference type="Proteomes" id="UP000182987">
    <property type="component" value="Chromosome"/>
</dbReference>
<proteinExistence type="predicted"/>
<protein>
    <submittedName>
        <fullName evidence="1">Uncharacterized protein</fullName>
    </submittedName>
</protein>
<gene>
    <name evidence="1" type="ORF">BJI69_09660</name>
</gene>
<reference evidence="2" key="1">
    <citation type="submission" date="2016-09" db="EMBL/GenBank/DDBJ databases">
        <authorList>
            <person name="Lysoe E."/>
        </authorList>
    </citation>
    <scope>NUCLEOTIDE SEQUENCE [LARGE SCALE GENOMIC DNA]</scope>
    <source>
        <strain evidence="2">LJ96T</strain>
    </source>
</reference>
<dbReference type="AlphaFoldDB" id="A0A0G9HGL7"/>
<name>A0A0G9HGL7_9GAMM</name>
<keyword evidence="2" id="KW-1185">Reference proteome</keyword>
<accession>A0A0G9HGL7</accession>
<dbReference type="RefSeq" id="WP_046967963.1">
    <property type="nucleotide sequence ID" value="NZ_CP017480.1"/>
</dbReference>
<dbReference type="EMBL" id="CP017480">
    <property type="protein sequence ID" value="APG04134.1"/>
    <property type="molecule type" value="Genomic_DNA"/>
</dbReference>
<organism evidence="1 2">
    <name type="scientific">Luteibacter rhizovicinus DSM 16549</name>
    <dbReference type="NCBI Taxonomy" id="1440763"/>
    <lineage>
        <taxon>Bacteria</taxon>
        <taxon>Pseudomonadati</taxon>
        <taxon>Pseudomonadota</taxon>
        <taxon>Gammaproteobacteria</taxon>
        <taxon>Lysobacterales</taxon>
        <taxon>Rhodanobacteraceae</taxon>
        <taxon>Luteibacter</taxon>
    </lineage>
</organism>
<dbReference type="OrthoDB" id="5955772at2"/>
<sequence length="136" mass="14765">MSFLRRKTISEELLAHARQLVQDYPPREAYDRARGVARDYSERAGSLASHTLTATKALTSSGRRAARSRTGWGIAIGVSLGLGAIATAYLLARRKALTQDEYDEHDPTRYRPSNASGDALDGSGEDNPVPGETGLY</sequence>
<dbReference type="PATRIC" id="fig|1440763.5.peg.2257"/>
<dbReference type="KEGG" id="lrz:BJI69_09660"/>